<feature type="compositionally biased region" description="Basic and acidic residues" evidence="1">
    <location>
        <begin position="450"/>
        <end position="467"/>
    </location>
</feature>
<feature type="region of interest" description="Disordered" evidence="1">
    <location>
        <begin position="441"/>
        <end position="478"/>
    </location>
</feature>
<dbReference type="GO" id="GO:0005737">
    <property type="term" value="C:cytoplasm"/>
    <property type="evidence" value="ECO:0007669"/>
    <property type="project" value="TreeGrafter"/>
</dbReference>
<dbReference type="PANTHER" id="PTHR46467">
    <property type="entry name" value="TETHER CONTAINING UBX DOMAIN FOR GLUT4"/>
    <property type="match status" value="1"/>
</dbReference>
<feature type="compositionally biased region" description="Polar residues" evidence="1">
    <location>
        <begin position="468"/>
        <end position="478"/>
    </location>
</feature>
<evidence type="ECO:0000313" key="4">
    <source>
        <dbReference type="Proteomes" id="UP001461498"/>
    </source>
</evidence>
<dbReference type="EMBL" id="JAPXFL010000008">
    <property type="protein sequence ID" value="KAK9502209.1"/>
    <property type="molecule type" value="Genomic_DNA"/>
</dbReference>
<feature type="compositionally biased region" description="Polar residues" evidence="1">
    <location>
        <begin position="683"/>
        <end position="695"/>
    </location>
</feature>
<proteinExistence type="predicted"/>
<dbReference type="Pfam" id="PF00789">
    <property type="entry name" value="UBX"/>
    <property type="match status" value="1"/>
</dbReference>
<protein>
    <recommendedName>
        <fullName evidence="2">UBX domain-containing protein</fullName>
    </recommendedName>
</protein>
<name>A0AAW1D0W9_9HEMI</name>
<dbReference type="InterPro" id="IPR001012">
    <property type="entry name" value="UBX_dom"/>
</dbReference>
<dbReference type="GO" id="GO:0012506">
    <property type="term" value="C:vesicle membrane"/>
    <property type="evidence" value="ECO:0007669"/>
    <property type="project" value="TreeGrafter"/>
</dbReference>
<reference evidence="3 4" key="1">
    <citation type="submission" date="2022-12" db="EMBL/GenBank/DDBJ databases">
        <title>Chromosome-level genome assembly of true bugs.</title>
        <authorList>
            <person name="Ma L."/>
            <person name="Li H."/>
        </authorList>
    </citation>
    <scope>NUCLEOTIDE SEQUENCE [LARGE SCALE GENOMIC DNA]</scope>
    <source>
        <strain evidence="3">Lab_2022b</strain>
    </source>
</reference>
<feature type="region of interest" description="Disordered" evidence="1">
    <location>
        <begin position="672"/>
        <end position="695"/>
    </location>
</feature>
<dbReference type="GO" id="GO:0005634">
    <property type="term" value="C:nucleus"/>
    <property type="evidence" value="ECO:0007669"/>
    <property type="project" value="TreeGrafter"/>
</dbReference>
<evidence type="ECO:0000259" key="2">
    <source>
        <dbReference type="PROSITE" id="PS50033"/>
    </source>
</evidence>
<dbReference type="SUPFAM" id="SSF54236">
    <property type="entry name" value="Ubiquitin-like"/>
    <property type="match status" value="1"/>
</dbReference>
<keyword evidence="4" id="KW-1185">Reference proteome</keyword>
<dbReference type="Proteomes" id="UP001461498">
    <property type="component" value="Unassembled WGS sequence"/>
</dbReference>
<evidence type="ECO:0000256" key="1">
    <source>
        <dbReference type="SAM" id="MobiDB-lite"/>
    </source>
</evidence>
<comment type="caution">
    <text evidence="3">The sequence shown here is derived from an EMBL/GenBank/DDBJ whole genome shotgun (WGS) entry which is preliminary data.</text>
</comment>
<sequence length="695" mass="80300">MILSVIYDDGRQCRVTVDSSDTFEDVLMLVCKELELNPDEHYLAKEDICFNLSVKIGKIFFTEYESINIHKGARNFALLNVVVSLEYLDMAVEGIFKTDASLWKVLLHLGSKNMLYEEGTEPGIQYGNDTFSGIEELSDTKLEHLGATPGSRITLKYVCNVIDRLKKRKRTERKTIGDIFRMDIEEQGDPAEGSRKVYFNPQVIVYYCTQLEDYPYVAEKRTVLFRLVEPLNKKHQVLRSFFHISFIEIGFLLCLFDCVGFGNENKLLNEEIRDYIRYRASLNEGDILLEKKTALRIKFPKGYVLQSIFTPKTTIYDVKHTIKTVLKKKNISFYLYKKKPYEKLINLKLTLQQANLIPTGELYFVTSDFTFSSKFIRPELIKHSMVNHSIACKVAMMWRLFPSNNLNELSRKFEGGDENVVFEGIEEYMRAYNIPKKKVITQGKSKSKKRNEAKTKSRKTDIDKDVASNRSKLNQQETNITEEVNDLDIPGTSTKVSEEKDVEYKDTTIPYDPKLQADDEKLLSVYDPDVGIMLDDTKILIADDEIDNSKRSKWKYDWSASSKQMERSTIEDDSTYAKVEDEYQNISGLFWNDKDVEENEENDIEEDEDIEWEVDEDDETSSDIFGGISDVSLSVSSCEELEKEYYESTPTCSSDDTDFMSWAEKKVKKFDKKTNKVGKNQTEDNSTDASKSIQE</sequence>
<gene>
    <name evidence="3" type="ORF">O3M35_011022</name>
</gene>
<dbReference type="InterPro" id="IPR029071">
    <property type="entry name" value="Ubiquitin-like_domsf"/>
</dbReference>
<dbReference type="GO" id="GO:0006886">
    <property type="term" value="P:intracellular protein transport"/>
    <property type="evidence" value="ECO:0007669"/>
    <property type="project" value="TreeGrafter"/>
</dbReference>
<dbReference type="AlphaFoldDB" id="A0AAW1D0W9"/>
<evidence type="ECO:0000313" key="3">
    <source>
        <dbReference type="EMBL" id="KAK9502209.1"/>
    </source>
</evidence>
<feature type="domain" description="UBX" evidence="2">
    <location>
        <begin position="288"/>
        <end position="364"/>
    </location>
</feature>
<dbReference type="PROSITE" id="PS50033">
    <property type="entry name" value="UBX"/>
    <property type="match status" value="1"/>
</dbReference>
<dbReference type="PANTHER" id="PTHR46467:SF1">
    <property type="entry name" value="TETHER CONTAINING UBX DOMAIN FOR GLUT4"/>
    <property type="match status" value="1"/>
</dbReference>
<accession>A0AAW1D0W9</accession>
<dbReference type="Gene3D" id="3.10.20.90">
    <property type="entry name" value="Phosphatidylinositol 3-kinase Catalytic Subunit, Chain A, domain 1"/>
    <property type="match status" value="1"/>
</dbReference>
<organism evidence="3 4">
    <name type="scientific">Rhynocoris fuscipes</name>
    <dbReference type="NCBI Taxonomy" id="488301"/>
    <lineage>
        <taxon>Eukaryota</taxon>
        <taxon>Metazoa</taxon>
        <taxon>Ecdysozoa</taxon>
        <taxon>Arthropoda</taxon>
        <taxon>Hexapoda</taxon>
        <taxon>Insecta</taxon>
        <taxon>Pterygota</taxon>
        <taxon>Neoptera</taxon>
        <taxon>Paraneoptera</taxon>
        <taxon>Hemiptera</taxon>
        <taxon>Heteroptera</taxon>
        <taxon>Panheteroptera</taxon>
        <taxon>Cimicomorpha</taxon>
        <taxon>Reduviidae</taxon>
        <taxon>Harpactorinae</taxon>
        <taxon>Harpactorini</taxon>
        <taxon>Rhynocoris</taxon>
    </lineage>
</organism>